<dbReference type="GeneID" id="75830547"/>
<dbReference type="OrthoDB" id="3784821at2759"/>
<feature type="compositionally biased region" description="Low complexity" evidence="1">
    <location>
        <begin position="76"/>
        <end position="91"/>
    </location>
</feature>
<feature type="transmembrane region" description="Helical" evidence="2">
    <location>
        <begin position="157"/>
        <end position="175"/>
    </location>
</feature>
<sequence>MNPAPAPRALICRGLGALRNSTRCYITVENMSPQARTAARAAQAYKAQKSQPDEEYDDIAARAPLKKPSTSGLGIPSAVPSSSKKPNSSPRLSRDRPDAATTDTQATVGEAAALAEQREAHLRHVRLRRVEAEEHARRQAAGEKTYDQRYRELSRRWLGGMVGLPFLLVTSYYLFDRLFLGGEAKPIPKYGDDD</sequence>
<comment type="caution">
    <text evidence="3">The sequence shown here is derived from an EMBL/GenBank/DDBJ whole genome shotgun (WGS) entry which is preliminary data.</text>
</comment>
<keyword evidence="2" id="KW-1133">Transmembrane helix</keyword>
<dbReference type="Proteomes" id="UP001055219">
    <property type="component" value="Unassembled WGS sequence"/>
</dbReference>
<feature type="compositionally biased region" description="Low complexity" evidence="1">
    <location>
        <begin position="37"/>
        <end position="50"/>
    </location>
</feature>
<reference evidence="3" key="1">
    <citation type="journal article" date="2021" name="J Fungi (Basel)">
        <title>Genomic and Metabolomic Analyses of the Marine Fungus Emericellopsis cladophorae: Insights into Saltwater Adaptability Mechanisms and Its Biosynthetic Potential.</title>
        <authorList>
            <person name="Goncalves M.F.M."/>
            <person name="Hilario S."/>
            <person name="Van de Peer Y."/>
            <person name="Esteves A.C."/>
            <person name="Alves A."/>
        </authorList>
    </citation>
    <scope>NUCLEOTIDE SEQUENCE</scope>
    <source>
        <strain evidence="3">MUM 19.33</strain>
    </source>
</reference>
<keyword evidence="2" id="KW-0472">Membrane</keyword>
<keyword evidence="2" id="KW-0812">Transmembrane</keyword>
<reference evidence="3" key="2">
    <citation type="submission" date="2022-07" db="EMBL/GenBank/DDBJ databases">
        <authorList>
            <person name="Goncalves M.F.M."/>
            <person name="Hilario S."/>
            <person name="Van De Peer Y."/>
            <person name="Esteves A.C."/>
            <person name="Alves A."/>
        </authorList>
    </citation>
    <scope>NUCLEOTIDE SEQUENCE</scope>
    <source>
        <strain evidence="3">MUM 19.33</strain>
    </source>
</reference>
<gene>
    <name evidence="3" type="ORF">J7T54_004057</name>
</gene>
<protein>
    <submittedName>
        <fullName evidence="3">Uncharacterized protein</fullName>
    </submittedName>
</protein>
<feature type="region of interest" description="Disordered" evidence="1">
    <location>
        <begin position="37"/>
        <end position="104"/>
    </location>
</feature>
<dbReference type="EMBL" id="JAGIXG020000023">
    <property type="protein sequence ID" value="KAI6781284.1"/>
    <property type="molecule type" value="Genomic_DNA"/>
</dbReference>
<accession>A0A9P9Y0H5</accession>
<keyword evidence="4" id="KW-1185">Reference proteome</keyword>
<evidence type="ECO:0000313" key="4">
    <source>
        <dbReference type="Proteomes" id="UP001055219"/>
    </source>
</evidence>
<dbReference type="AlphaFoldDB" id="A0A9P9Y0H5"/>
<name>A0A9P9Y0H5_9HYPO</name>
<proteinExistence type="predicted"/>
<evidence type="ECO:0000313" key="3">
    <source>
        <dbReference type="EMBL" id="KAI6781284.1"/>
    </source>
</evidence>
<evidence type="ECO:0000256" key="1">
    <source>
        <dbReference type="SAM" id="MobiDB-lite"/>
    </source>
</evidence>
<dbReference type="RefSeq" id="XP_051362140.1">
    <property type="nucleotide sequence ID" value="XM_051506576.1"/>
</dbReference>
<evidence type="ECO:0000256" key="2">
    <source>
        <dbReference type="SAM" id="Phobius"/>
    </source>
</evidence>
<organism evidence="3 4">
    <name type="scientific">Emericellopsis cladophorae</name>
    <dbReference type="NCBI Taxonomy" id="2686198"/>
    <lineage>
        <taxon>Eukaryota</taxon>
        <taxon>Fungi</taxon>
        <taxon>Dikarya</taxon>
        <taxon>Ascomycota</taxon>
        <taxon>Pezizomycotina</taxon>
        <taxon>Sordariomycetes</taxon>
        <taxon>Hypocreomycetidae</taxon>
        <taxon>Hypocreales</taxon>
        <taxon>Bionectriaceae</taxon>
        <taxon>Emericellopsis</taxon>
    </lineage>
</organism>